<dbReference type="InterPro" id="IPR004412">
    <property type="entry name" value="GatA"/>
</dbReference>
<dbReference type="Gene3D" id="3.90.1300.10">
    <property type="entry name" value="Amidase signature (AS) domain"/>
    <property type="match status" value="1"/>
</dbReference>
<comment type="function">
    <text evidence="7">Allows the formation of correctly charged Gln-tRNA(Gln) through the transamidation of misacylated Glu-tRNA(Gln) in the mitochondria. The reaction takes place in the presence of glutamine and ATP through an activated gamma-phospho-Glu-tRNA(Gln).</text>
</comment>
<evidence type="ECO:0000256" key="8">
    <source>
        <dbReference type="SAM" id="MobiDB-lite"/>
    </source>
</evidence>
<sequence>MRAYGHVELRRVVVPRGAQYLSTRYLSTASSLCRKSIELKNAATNAMVFVSDAPAALPNAAGRLRGLPVAVKDNICTRDMPTTCSSAMLKNFTSPFDATVVRLLRENGADIVGKTNCDEFGMGSLNIHSVHGPVVNPCNPWPPEEEAEADSDQRRIGKRFSAGGSSGGSAAAVAAGMCRAALGTDTGGSIRLPASYCGVSGLKPSYGLVSRWGVVSYADSLDCVGVLANGSEDVKDVFDTISPHDPRDPTSAPVSARTAAREQAEARMAEWRQPGSDDITGLRVGVPQEYFPASLAPSARAHLRRALATLAAHGATIVPISLPSTSYALSAYYVIASAEASSNLARYDGMQYAPGTDTSKVSNLYAQTRSAGFGKEVQRRILLGTYALSADAFDNYFLQAQRVRQLVRDDFDRVFSLPNVSPSIEPRPRQPSPTTPAVDVLLHLSAVGTAPELGAPSGALDAYVQDVLTVPASLAGLPALSVALPTSEKSRGEPKAREETNMPIGVSVVGQWGSDGMVLEVGGLLERLYD</sequence>
<dbReference type="InterPro" id="IPR023631">
    <property type="entry name" value="Amidase_dom"/>
</dbReference>
<evidence type="ECO:0000313" key="10">
    <source>
        <dbReference type="EMBL" id="EFI98013.1"/>
    </source>
</evidence>
<dbReference type="PANTHER" id="PTHR11895:SF7">
    <property type="entry name" value="GLUTAMYL-TRNA(GLN) AMIDOTRANSFERASE SUBUNIT A, MITOCHONDRIAL"/>
    <property type="match status" value="1"/>
</dbReference>
<dbReference type="HOGENOM" id="CLU_009600_7_6_1"/>
<dbReference type="InParanoid" id="D8Q1W7"/>
<keyword evidence="7" id="KW-0496">Mitochondrion</keyword>
<evidence type="ECO:0000256" key="5">
    <source>
        <dbReference type="ARBA" id="ARBA00022917"/>
    </source>
</evidence>
<keyword evidence="11" id="KW-1185">Reference proteome</keyword>
<dbReference type="GO" id="GO:0070681">
    <property type="term" value="P:glutaminyl-tRNAGln biosynthesis via transamidation"/>
    <property type="evidence" value="ECO:0007669"/>
    <property type="project" value="UniProtKB-UniRule"/>
</dbReference>
<dbReference type="eggNOG" id="KOG1211">
    <property type="taxonomic scope" value="Eukaryota"/>
</dbReference>
<keyword evidence="4 7" id="KW-0067">ATP-binding</keyword>
<comment type="catalytic activity">
    <reaction evidence="6 7">
        <text>L-glutamyl-tRNA(Gln) + L-glutamine + ATP + H2O = L-glutaminyl-tRNA(Gln) + L-glutamate + ADP + phosphate + H(+)</text>
        <dbReference type="Rhea" id="RHEA:17521"/>
        <dbReference type="Rhea" id="RHEA-COMP:9681"/>
        <dbReference type="Rhea" id="RHEA-COMP:9684"/>
        <dbReference type="ChEBI" id="CHEBI:15377"/>
        <dbReference type="ChEBI" id="CHEBI:15378"/>
        <dbReference type="ChEBI" id="CHEBI:29985"/>
        <dbReference type="ChEBI" id="CHEBI:30616"/>
        <dbReference type="ChEBI" id="CHEBI:43474"/>
        <dbReference type="ChEBI" id="CHEBI:58359"/>
        <dbReference type="ChEBI" id="CHEBI:78520"/>
        <dbReference type="ChEBI" id="CHEBI:78521"/>
        <dbReference type="ChEBI" id="CHEBI:456216"/>
        <dbReference type="EC" id="6.3.5.7"/>
    </reaction>
</comment>
<accession>D8Q1W7</accession>
<dbReference type="GO" id="GO:0005739">
    <property type="term" value="C:mitochondrion"/>
    <property type="evidence" value="ECO:0007669"/>
    <property type="project" value="UniProtKB-SubCell"/>
</dbReference>
<feature type="active site" description="Acyl-ester intermediate" evidence="7">
    <location>
        <position position="189"/>
    </location>
</feature>
<dbReference type="InterPro" id="IPR000120">
    <property type="entry name" value="Amidase"/>
</dbReference>
<evidence type="ECO:0000256" key="6">
    <source>
        <dbReference type="ARBA" id="ARBA00047407"/>
    </source>
</evidence>
<evidence type="ECO:0000256" key="4">
    <source>
        <dbReference type="ARBA" id="ARBA00022840"/>
    </source>
</evidence>
<dbReference type="Proteomes" id="UP000007431">
    <property type="component" value="Unassembled WGS sequence"/>
</dbReference>
<name>D8Q1W7_SCHCM</name>
<dbReference type="HAMAP" id="MF_00120">
    <property type="entry name" value="GatA"/>
    <property type="match status" value="1"/>
</dbReference>
<dbReference type="PANTHER" id="PTHR11895">
    <property type="entry name" value="TRANSAMIDASE"/>
    <property type="match status" value="1"/>
</dbReference>
<proteinExistence type="inferred from homology"/>
<organism evidence="11">
    <name type="scientific">Schizophyllum commune (strain H4-8 / FGSC 9210)</name>
    <name type="common">Split gill fungus</name>
    <dbReference type="NCBI Taxonomy" id="578458"/>
    <lineage>
        <taxon>Eukaryota</taxon>
        <taxon>Fungi</taxon>
        <taxon>Dikarya</taxon>
        <taxon>Basidiomycota</taxon>
        <taxon>Agaricomycotina</taxon>
        <taxon>Agaricomycetes</taxon>
        <taxon>Agaricomycetidae</taxon>
        <taxon>Agaricales</taxon>
        <taxon>Schizophyllaceae</taxon>
        <taxon>Schizophyllum</taxon>
    </lineage>
</organism>
<dbReference type="SUPFAM" id="SSF75304">
    <property type="entry name" value="Amidase signature (AS) enzymes"/>
    <property type="match status" value="1"/>
</dbReference>
<comment type="subunit">
    <text evidence="7">Subunit of the heterotrimeric GatCAB amidotransferase (AdT) complex, composed of A, B and C subunits.</text>
</comment>
<reference evidence="10 11" key="1">
    <citation type="journal article" date="2010" name="Nat. Biotechnol.">
        <title>Genome sequence of the model mushroom Schizophyllum commune.</title>
        <authorList>
            <person name="Ohm R.A."/>
            <person name="de Jong J.F."/>
            <person name="Lugones L.G."/>
            <person name="Aerts A."/>
            <person name="Kothe E."/>
            <person name="Stajich J.E."/>
            <person name="de Vries R.P."/>
            <person name="Record E."/>
            <person name="Levasseur A."/>
            <person name="Baker S.E."/>
            <person name="Bartholomew K.A."/>
            <person name="Coutinho P.M."/>
            <person name="Erdmann S."/>
            <person name="Fowler T.J."/>
            <person name="Gathman A.C."/>
            <person name="Lombard V."/>
            <person name="Henrissat B."/>
            <person name="Knabe N."/>
            <person name="Kuees U."/>
            <person name="Lilly W.W."/>
            <person name="Lindquist E."/>
            <person name="Lucas S."/>
            <person name="Magnuson J.K."/>
            <person name="Piumi F."/>
            <person name="Raudaskoski M."/>
            <person name="Salamov A."/>
            <person name="Schmutz J."/>
            <person name="Schwarze F.W.M.R."/>
            <person name="vanKuyk P.A."/>
            <person name="Horton J.S."/>
            <person name="Grigoriev I.V."/>
            <person name="Woesten H.A.B."/>
        </authorList>
    </citation>
    <scope>NUCLEOTIDE SEQUENCE [LARGE SCALE GENOMIC DNA]</scope>
    <source>
        <strain evidence="11">H4-8 / FGSC 9210</strain>
    </source>
</reference>
<dbReference type="Pfam" id="PF01425">
    <property type="entry name" value="Amidase"/>
    <property type="match status" value="1"/>
</dbReference>
<dbReference type="EMBL" id="GL377305">
    <property type="protein sequence ID" value="EFI98013.1"/>
    <property type="molecule type" value="Genomic_DNA"/>
</dbReference>
<dbReference type="FunCoup" id="D8Q1W7">
    <property type="interactions" value="216"/>
</dbReference>
<dbReference type="GO" id="GO:0050567">
    <property type="term" value="F:glutaminyl-tRNA synthase (glutamine-hydrolyzing) activity"/>
    <property type="evidence" value="ECO:0007669"/>
    <property type="project" value="UniProtKB-UniRule"/>
</dbReference>
<comment type="subcellular location">
    <subcellularLocation>
        <location evidence="7">Mitochondrion</location>
    </subcellularLocation>
</comment>
<keyword evidence="3 7" id="KW-0547">Nucleotide-binding</keyword>
<dbReference type="InterPro" id="IPR036928">
    <property type="entry name" value="AS_sf"/>
</dbReference>
<feature type="domain" description="Amidase" evidence="9">
    <location>
        <begin position="56"/>
        <end position="519"/>
    </location>
</feature>
<evidence type="ECO:0000256" key="3">
    <source>
        <dbReference type="ARBA" id="ARBA00022741"/>
    </source>
</evidence>
<dbReference type="GO" id="GO:0005524">
    <property type="term" value="F:ATP binding"/>
    <property type="evidence" value="ECO:0007669"/>
    <property type="project" value="UniProtKB-KW"/>
</dbReference>
<evidence type="ECO:0000313" key="11">
    <source>
        <dbReference type="Proteomes" id="UP000007431"/>
    </source>
</evidence>
<dbReference type="GO" id="GO:0030956">
    <property type="term" value="C:glutamyl-tRNA(Gln) amidotransferase complex"/>
    <property type="evidence" value="ECO:0007669"/>
    <property type="project" value="UniProtKB-UniRule"/>
</dbReference>
<dbReference type="VEuPathDB" id="FungiDB:SCHCODRAFT_02619877"/>
<dbReference type="EC" id="6.3.5.7" evidence="7"/>
<dbReference type="AlphaFoldDB" id="D8Q1W7"/>
<dbReference type="OMA" id="QPASYCG"/>
<dbReference type="STRING" id="578458.D8Q1W7"/>
<feature type="region of interest" description="Disordered" evidence="8">
    <location>
        <begin position="241"/>
        <end position="262"/>
    </location>
</feature>
<keyword evidence="5 7" id="KW-0648">Protein biosynthesis</keyword>
<feature type="active site" description="Charge relay system" evidence="7">
    <location>
        <position position="72"/>
    </location>
</feature>
<dbReference type="InterPro" id="IPR020556">
    <property type="entry name" value="Amidase_CS"/>
</dbReference>
<evidence type="ECO:0000259" key="9">
    <source>
        <dbReference type="Pfam" id="PF01425"/>
    </source>
</evidence>
<dbReference type="GO" id="GO:0032543">
    <property type="term" value="P:mitochondrial translation"/>
    <property type="evidence" value="ECO:0007669"/>
    <property type="project" value="UniProtKB-UniRule"/>
</dbReference>
<feature type="active site" description="Charge relay system" evidence="7">
    <location>
        <position position="165"/>
    </location>
</feature>
<keyword evidence="2 7" id="KW-0436">Ligase</keyword>
<protein>
    <recommendedName>
        <fullName evidence="7">Glutamyl-tRNA(Gln) amidotransferase subunit A, mitochondrial</fullName>
        <shortName evidence="7">Glu-AdT subunit A</shortName>
        <ecNumber evidence="7">6.3.5.7</ecNumber>
    </recommendedName>
</protein>
<dbReference type="PROSITE" id="PS00571">
    <property type="entry name" value="AMIDASES"/>
    <property type="match status" value="1"/>
</dbReference>
<gene>
    <name evidence="10" type="ORF">SCHCODRAFT_67602</name>
</gene>
<evidence type="ECO:0000256" key="7">
    <source>
        <dbReference type="HAMAP-Rule" id="MF_03150"/>
    </source>
</evidence>
<evidence type="ECO:0000256" key="2">
    <source>
        <dbReference type="ARBA" id="ARBA00022598"/>
    </source>
</evidence>
<evidence type="ECO:0000256" key="1">
    <source>
        <dbReference type="ARBA" id="ARBA00008069"/>
    </source>
</evidence>
<comment type="similarity">
    <text evidence="1 7">Belongs to the amidase family. GatA subfamily.</text>
</comment>